<reference evidence="1 2" key="1">
    <citation type="journal article" date="2019" name="Commun. Biol.">
        <title>The bagworm genome reveals a unique fibroin gene that provides high tensile strength.</title>
        <authorList>
            <person name="Kono N."/>
            <person name="Nakamura H."/>
            <person name="Ohtoshi R."/>
            <person name="Tomita M."/>
            <person name="Numata K."/>
            <person name="Arakawa K."/>
        </authorList>
    </citation>
    <scope>NUCLEOTIDE SEQUENCE [LARGE SCALE GENOMIC DNA]</scope>
</reference>
<dbReference type="EMBL" id="BGZK01002786">
    <property type="protein sequence ID" value="GBP96482.1"/>
    <property type="molecule type" value="Genomic_DNA"/>
</dbReference>
<dbReference type="AlphaFoldDB" id="A0A4C2A9I8"/>
<organism evidence="1 2">
    <name type="scientific">Eumeta variegata</name>
    <name type="common">Bagworm moth</name>
    <name type="synonym">Eumeta japonica</name>
    <dbReference type="NCBI Taxonomy" id="151549"/>
    <lineage>
        <taxon>Eukaryota</taxon>
        <taxon>Metazoa</taxon>
        <taxon>Ecdysozoa</taxon>
        <taxon>Arthropoda</taxon>
        <taxon>Hexapoda</taxon>
        <taxon>Insecta</taxon>
        <taxon>Pterygota</taxon>
        <taxon>Neoptera</taxon>
        <taxon>Endopterygota</taxon>
        <taxon>Lepidoptera</taxon>
        <taxon>Glossata</taxon>
        <taxon>Ditrysia</taxon>
        <taxon>Tineoidea</taxon>
        <taxon>Psychidae</taxon>
        <taxon>Oiketicinae</taxon>
        <taxon>Eumeta</taxon>
    </lineage>
</organism>
<protein>
    <recommendedName>
        <fullName evidence="3">Zinc finger BED domain-containing protein 4</fullName>
    </recommendedName>
</protein>
<evidence type="ECO:0000313" key="2">
    <source>
        <dbReference type="Proteomes" id="UP000299102"/>
    </source>
</evidence>
<dbReference type="Proteomes" id="UP000299102">
    <property type="component" value="Unassembled WGS sequence"/>
</dbReference>
<gene>
    <name evidence="1" type="ORF">EVAR_39129_1</name>
</gene>
<keyword evidence="2" id="KW-1185">Reference proteome</keyword>
<sequence>MVDWDLVFIATLAEEEDLINQRRFWQSSYPECCLGAGSTEGCRSIPKHSQGCRHSSLKHTEAESVAKVQKLTTRNDKRMGPIEHVAALVIATILDPRSKKMYFNDAIACSNAVSKIKDLMRIIICITM</sequence>
<proteinExistence type="predicted"/>
<comment type="caution">
    <text evidence="1">The sequence shown here is derived from an EMBL/GenBank/DDBJ whole genome shotgun (WGS) entry which is preliminary data.</text>
</comment>
<name>A0A4C2A9I8_EUMVA</name>
<evidence type="ECO:0000313" key="1">
    <source>
        <dbReference type="EMBL" id="GBP96482.1"/>
    </source>
</evidence>
<accession>A0A4C2A9I8</accession>
<evidence type="ECO:0008006" key="3">
    <source>
        <dbReference type="Google" id="ProtNLM"/>
    </source>
</evidence>
<dbReference type="OrthoDB" id="2438421at2759"/>